<evidence type="ECO:0000313" key="7">
    <source>
        <dbReference type="EMBL" id="MFD1765304.1"/>
    </source>
</evidence>
<keyword evidence="5 6" id="KW-0472">Membrane</keyword>
<dbReference type="Pfam" id="PF13440">
    <property type="entry name" value="Polysacc_synt_3"/>
    <property type="match status" value="1"/>
</dbReference>
<dbReference type="RefSeq" id="WP_381510489.1">
    <property type="nucleotide sequence ID" value="NZ_JBHUEL010000001.1"/>
</dbReference>
<proteinExistence type="predicted"/>
<evidence type="ECO:0000256" key="1">
    <source>
        <dbReference type="ARBA" id="ARBA00004651"/>
    </source>
</evidence>
<feature type="transmembrane region" description="Helical" evidence="6">
    <location>
        <begin position="21"/>
        <end position="43"/>
    </location>
</feature>
<evidence type="ECO:0000313" key="8">
    <source>
        <dbReference type="Proteomes" id="UP001597215"/>
    </source>
</evidence>
<comment type="subcellular location">
    <subcellularLocation>
        <location evidence="1">Cell membrane</location>
        <topology evidence="1">Multi-pass membrane protein</topology>
    </subcellularLocation>
</comment>
<protein>
    <submittedName>
        <fullName evidence="7">Lipopolysaccharide biosynthesis protein</fullName>
    </submittedName>
</protein>
<keyword evidence="2" id="KW-1003">Cell membrane</keyword>
<accession>A0ABW4M8F0</accession>
<evidence type="ECO:0000256" key="3">
    <source>
        <dbReference type="ARBA" id="ARBA00022692"/>
    </source>
</evidence>
<feature type="transmembrane region" description="Helical" evidence="6">
    <location>
        <begin position="412"/>
        <end position="431"/>
    </location>
</feature>
<name>A0ABW4M8F0_9SPHN</name>
<feature type="transmembrane region" description="Helical" evidence="6">
    <location>
        <begin position="165"/>
        <end position="184"/>
    </location>
</feature>
<feature type="transmembrane region" description="Helical" evidence="6">
    <location>
        <begin position="385"/>
        <end position="406"/>
    </location>
</feature>
<keyword evidence="8" id="KW-1185">Reference proteome</keyword>
<evidence type="ECO:0000256" key="4">
    <source>
        <dbReference type="ARBA" id="ARBA00022989"/>
    </source>
</evidence>
<dbReference type="PANTHER" id="PTHR30250">
    <property type="entry name" value="PST FAMILY PREDICTED COLANIC ACID TRANSPORTER"/>
    <property type="match status" value="1"/>
</dbReference>
<sequence>MDEAALQHRGIVRRIYGNLGLLLGGKAAAGVISLVYIAIAARVLGPEGYGVLVLINYYAMFVGGLIAFPGWHAIVRYGVLALADGDEAKLIRLLRFVGAIEIAVGVLAVCVAALLAPIVGGYLGWTAQAQMLAIPYSLAVLATVRATPGGYLQILRRFDILGAHNIITPIMRLIGTLVVVAFGWGLSGFIIAWLIAALTEGISLWLLGIYLARRHMADQPLLGKLTDVRNEHPGLLRFTISANTDIMLSELVNRITPLVMGWVLGPAAAGLYSIAHRTTVVIAQPAQILGQAAYAELAKLVATGASGKNIRHALMRCVGISFLAALPIMLILAFFSEQISILIAGPAFAAAASVMIWLALARVLALSGPPTSAALIALGRPGLSVSSNIITSLGLLPLLPLLTAAWGLEGAGMHAVIQSILASGLLGLLLWRCTREQGHTG</sequence>
<evidence type="ECO:0000256" key="6">
    <source>
        <dbReference type="SAM" id="Phobius"/>
    </source>
</evidence>
<dbReference type="Proteomes" id="UP001597215">
    <property type="component" value="Unassembled WGS sequence"/>
</dbReference>
<dbReference type="InterPro" id="IPR050833">
    <property type="entry name" value="Poly_Biosynth_Transport"/>
</dbReference>
<feature type="transmembrane region" description="Helical" evidence="6">
    <location>
        <begin position="341"/>
        <end position="364"/>
    </location>
</feature>
<feature type="transmembrane region" description="Helical" evidence="6">
    <location>
        <begin position="190"/>
        <end position="212"/>
    </location>
</feature>
<feature type="transmembrane region" description="Helical" evidence="6">
    <location>
        <begin position="313"/>
        <end position="335"/>
    </location>
</feature>
<gene>
    <name evidence="7" type="ORF">ACFSAG_00415</name>
</gene>
<evidence type="ECO:0000256" key="5">
    <source>
        <dbReference type="ARBA" id="ARBA00023136"/>
    </source>
</evidence>
<comment type="caution">
    <text evidence="7">The sequence shown here is derived from an EMBL/GenBank/DDBJ whole genome shotgun (WGS) entry which is preliminary data.</text>
</comment>
<feature type="transmembrane region" description="Helical" evidence="6">
    <location>
        <begin position="125"/>
        <end position="144"/>
    </location>
</feature>
<dbReference type="EMBL" id="JBHUEL010000001">
    <property type="protein sequence ID" value="MFD1765304.1"/>
    <property type="molecule type" value="Genomic_DNA"/>
</dbReference>
<feature type="transmembrane region" description="Helical" evidence="6">
    <location>
        <begin position="96"/>
        <end position="119"/>
    </location>
</feature>
<keyword evidence="3 6" id="KW-0812">Transmembrane</keyword>
<reference evidence="8" key="1">
    <citation type="journal article" date="2019" name="Int. J. Syst. Evol. Microbiol.">
        <title>The Global Catalogue of Microorganisms (GCM) 10K type strain sequencing project: providing services to taxonomists for standard genome sequencing and annotation.</title>
        <authorList>
            <consortium name="The Broad Institute Genomics Platform"/>
            <consortium name="The Broad Institute Genome Sequencing Center for Infectious Disease"/>
            <person name="Wu L."/>
            <person name="Ma J."/>
        </authorList>
    </citation>
    <scope>NUCLEOTIDE SEQUENCE [LARGE SCALE GENOMIC DNA]</scope>
    <source>
        <strain evidence="8">CGMCC 1.12449</strain>
    </source>
</reference>
<evidence type="ECO:0000256" key="2">
    <source>
        <dbReference type="ARBA" id="ARBA00022475"/>
    </source>
</evidence>
<dbReference type="PANTHER" id="PTHR30250:SF31">
    <property type="entry name" value="INNER MEMBRANE PROTEIN YGHQ"/>
    <property type="match status" value="1"/>
</dbReference>
<organism evidence="7 8">
    <name type="scientific">Sphingorhabdus buctiana</name>
    <dbReference type="NCBI Taxonomy" id="1508805"/>
    <lineage>
        <taxon>Bacteria</taxon>
        <taxon>Pseudomonadati</taxon>
        <taxon>Pseudomonadota</taxon>
        <taxon>Alphaproteobacteria</taxon>
        <taxon>Sphingomonadales</taxon>
        <taxon>Sphingomonadaceae</taxon>
        <taxon>Sphingorhabdus</taxon>
    </lineage>
</organism>
<keyword evidence="4 6" id="KW-1133">Transmembrane helix</keyword>
<feature type="transmembrane region" description="Helical" evidence="6">
    <location>
        <begin position="55"/>
        <end position="75"/>
    </location>
</feature>